<keyword evidence="2" id="KW-0472">Membrane</keyword>
<reference evidence="3" key="1">
    <citation type="submission" date="2023-01" db="EMBL/GenBank/DDBJ databases">
        <title>The chitinases involved in constricting ring structure development in the nematode-trapping fungus Drechslerella dactyloides.</title>
        <authorList>
            <person name="Wang R."/>
            <person name="Zhang L."/>
            <person name="Tang P."/>
            <person name="Li S."/>
            <person name="Liang L."/>
        </authorList>
    </citation>
    <scope>NUCLEOTIDE SEQUENCE</scope>
    <source>
        <strain evidence="3">YMF1.00031</strain>
    </source>
</reference>
<feature type="transmembrane region" description="Helical" evidence="2">
    <location>
        <begin position="87"/>
        <end position="108"/>
    </location>
</feature>
<organism evidence="3 4">
    <name type="scientific">Drechslerella dactyloides</name>
    <name type="common">Nematode-trapping fungus</name>
    <name type="synonym">Arthrobotrys dactyloides</name>
    <dbReference type="NCBI Taxonomy" id="74499"/>
    <lineage>
        <taxon>Eukaryota</taxon>
        <taxon>Fungi</taxon>
        <taxon>Dikarya</taxon>
        <taxon>Ascomycota</taxon>
        <taxon>Pezizomycotina</taxon>
        <taxon>Orbiliomycetes</taxon>
        <taxon>Orbiliales</taxon>
        <taxon>Orbiliaceae</taxon>
        <taxon>Drechslerella</taxon>
    </lineage>
</organism>
<evidence type="ECO:0000256" key="1">
    <source>
        <dbReference type="SAM" id="MobiDB-lite"/>
    </source>
</evidence>
<name>A0AAD6IWW9_DREDA</name>
<keyword evidence="4" id="KW-1185">Reference proteome</keyword>
<comment type="caution">
    <text evidence="3">The sequence shown here is derived from an EMBL/GenBank/DDBJ whole genome shotgun (WGS) entry which is preliminary data.</text>
</comment>
<feature type="region of interest" description="Disordered" evidence="1">
    <location>
        <begin position="42"/>
        <end position="75"/>
    </location>
</feature>
<sequence length="275" mass="30548">MSTVRILITACDHLKFKAMDKHRPTAYEPYRHAGGDEYSAEKPLVASSSEPQSRGISSSPKHGNGNGNGRHRKSGGALEHMRTALRALILALALSIVGIQAHAVSVYFSTRDDEAETGPQSQFRMMSWAVLNLRPTWLALAVAAAAVVVQFIALLSICTWLNKIRDGRLHVFSVYLSSTVFMAAWIASVVFFRVSSSQGSKRNTWDLWSYTCYNKSRTGNVPWSGLCIEMEYTWIASVVAAVAEILNYVFFVITQRRGHGSYKKVSKGKTPVWKK</sequence>
<feature type="transmembrane region" description="Helical" evidence="2">
    <location>
        <begin position="137"/>
        <end position="161"/>
    </location>
</feature>
<gene>
    <name evidence="3" type="ORF">Dda_4413</name>
</gene>
<dbReference type="Proteomes" id="UP001221413">
    <property type="component" value="Unassembled WGS sequence"/>
</dbReference>
<feature type="compositionally biased region" description="Polar residues" evidence="1">
    <location>
        <begin position="46"/>
        <end position="60"/>
    </location>
</feature>
<feature type="transmembrane region" description="Helical" evidence="2">
    <location>
        <begin position="232"/>
        <end position="254"/>
    </location>
</feature>
<evidence type="ECO:0000256" key="2">
    <source>
        <dbReference type="SAM" id="Phobius"/>
    </source>
</evidence>
<evidence type="ECO:0000313" key="4">
    <source>
        <dbReference type="Proteomes" id="UP001221413"/>
    </source>
</evidence>
<proteinExistence type="predicted"/>
<dbReference type="PANTHER" id="PTHR42069">
    <property type="entry name" value="HYPHAL ANASTAMOSIS-8 PROTEIN"/>
    <property type="match status" value="1"/>
</dbReference>
<evidence type="ECO:0000313" key="3">
    <source>
        <dbReference type="EMBL" id="KAJ6260189.1"/>
    </source>
</evidence>
<dbReference type="PANTHER" id="PTHR42069:SF1">
    <property type="entry name" value="MARVEL DOMAIN-CONTAINING PROTEIN"/>
    <property type="match status" value="1"/>
</dbReference>
<accession>A0AAD6IWW9</accession>
<dbReference type="AlphaFoldDB" id="A0AAD6IWW9"/>
<protein>
    <submittedName>
        <fullName evidence="3">Uncharacterized protein</fullName>
    </submittedName>
</protein>
<feature type="transmembrane region" description="Helical" evidence="2">
    <location>
        <begin position="173"/>
        <end position="194"/>
    </location>
</feature>
<keyword evidence="2" id="KW-0812">Transmembrane</keyword>
<keyword evidence="2" id="KW-1133">Transmembrane helix</keyword>
<dbReference type="EMBL" id="JAQGDS010000005">
    <property type="protein sequence ID" value="KAJ6260189.1"/>
    <property type="molecule type" value="Genomic_DNA"/>
</dbReference>